<protein>
    <submittedName>
        <fullName evidence="2">Uncharacterized protein</fullName>
    </submittedName>
</protein>
<sequence length="268" mass="29625">MIELLVGTIIAFLITIPLLSFVVDILNRDVKEQAKASTEQEIQAAMDYIAQDMSQAVYIYTPDQVEDISNAGTPAIPTDDGTPKLVFWKRKYMEDAVPLNNDDSVDCDANPNQCNDTFVFSLVAYYQIDEFNSVWCEQDPCPSSRIARVEISNNPKYLGGNYVGGEAPDNGFSEQNLGEIQNPEKLIKGDGDFPARNVLVNHIEKFDVEASSNKLAKVTILGNSKSRIPGQFQNSDCETDLTSPYCPTVTAQVGSISNLGFEEEDEEE</sequence>
<dbReference type="Proteomes" id="UP000269154">
    <property type="component" value="Unassembled WGS sequence"/>
</dbReference>
<keyword evidence="1" id="KW-0472">Membrane</keyword>
<proteinExistence type="predicted"/>
<evidence type="ECO:0000313" key="3">
    <source>
        <dbReference type="Proteomes" id="UP000269154"/>
    </source>
</evidence>
<feature type="transmembrane region" description="Helical" evidence="1">
    <location>
        <begin position="6"/>
        <end position="26"/>
    </location>
</feature>
<name>A0A3N6PVJ2_9CYAN</name>
<organism evidence="2 3">
    <name type="scientific">Okeania hirsuta</name>
    <dbReference type="NCBI Taxonomy" id="1458930"/>
    <lineage>
        <taxon>Bacteria</taxon>
        <taxon>Bacillati</taxon>
        <taxon>Cyanobacteriota</taxon>
        <taxon>Cyanophyceae</taxon>
        <taxon>Oscillatoriophycideae</taxon>
        <taxon>Oscillatoriales</taxon>
        <taxon>Microcoleaceae</taxon>
        <taxon>Okeania</taxon>
    </lineage>
</organism>
<comment type="caution">
    <text evidence="2">The sequence shown here is derived from an EMBL/GenBank/DDBJ whole genome shotgun (WGS) entry which is preliminary data.</text>
</comment>
<evidence type="ECO:0000313" key="2">
    <source>
        <dbReference type="EMBL" id="RQH52731.1"/>
    </source>
</evidence>
<dbReference type="AlphaFoldDB" id="A0A3N6PVJ2"/>
<dbReference type="EMBL" id="RCBY01000016">
    <property type="protein sequence ID" value="RQH52731.1"/>
    <property type="molecule type" value="Genomic_DNA"/>
</dbReference>
<accession>A0A3N6PVJ2</accession>
<keyword evidence="1" id="KW-0812">Transmembrane</keyword>
<reference evidence="2 3" key="1">
    <citation type="journal article" date="2018" name="ACS Chem. Biol.">
        <title>Ketoreductase domain dysfunction expands chemodiversity: malyngamide biosynthesis in the cyanobacterium Okeania hirsuta.</title>
        <authorList>
            <person name="Moss N.A."/>
            <person name="Leao T."/>
            <person name="Rankin M."/>
            <person name="McCullough T.M."/>
            <person name="Qu P."/>
            <person name="Korobeynikov A."/>
            <person name="Smith J.L."/>
            <person name="Gerwick L."/>
            <person name="Gerwick W.H."/>
        </authorList>
    </citation>
    <scope>NUCLEOTIDE SEQUENCE [LARGE SCALE GENOMIC DNA]</scope>
    <source>
        <strain evidence="2 3">PAB10Feb10-1</strain>
    </source>
</reference>
<gene>
    <name evidence="2" type="ORF">D5R40_04920</name>
</gene>
<keyword evidence="3" id="KW-1185">Reference proteome</keyword>
<keyword evidence="1" id="KW-1133">Transmembrane helix</keyword>
<evidence type="ECO:0000256" key="1">
    <source>
        <dbReference type="SAM" id="Phobius"/>
    </source>
</evidence>